<keyword evidence="2" id="KW-0732">Signal</keyword>
<dbReference type="InterPro" id="IPR050300">
    <property type="entry name" value="GDXG_lipolytic_enzyme"/>
</dbReference>
<name>A0A518GW81_9BACT</name>
<dbReference type="PANTHER" id="PTHR48081">
    <property type="entry name" value="AB HYDROLASE SUPERFAMILY PROTEIN C4A8.06C"/>
    <property type="match status" value="1"/>
</dbReference>
<gene>
    <name evidence="4" type="primary">nlhH_1</name>
    <name evidence="4" type="ORF">ElP_06780</name>
</gene>
<reference evidence="4 5" key="1">
    <citation type="submission" date="2019-02" db="EMBL/GenBank/DDBJ databases">
        <title>Deep-cultivation of Planctomycetes and their phenomic and genomic characterization uncovers novel biology.</title>
        <authorList>
            <person name="Wiegand S."/>
            <person name="Jogler M."/>
            <person name="Boedeker C."/>
            <person name="Pinto D."/>
            <person name="Vollmers J."/>
            <person name="Rivas-Marin E."/>
            <person name="Kohn T."/>
            <person name="Peeters S.H."/>
            <person name="Heuer A."/>
            <person name="Rast P."/>
            <person name="Oberbeckmann S."/>
            <person name="Bunk B."/>
            <person name="Jeske O."/>
            <person name="Meyerdierks A."/>
            <person name="Storesund J.E."/>
            <person name="Kallscheuer N."/>
            <person name="Luecker S."/>
            <person name="Lage O.M."/>
            <person name="Pohl T."/>
            <person name="Merkel B.J."/>
            <person name="Hornburger P."/>
            <person name="Mueller R.-W."/>
            <person name="Bruemmer F."/>
            <person name="Labrenz M."/>
            <person name="Spormann A.M."/>
            <person name="Op den Camp H."/>
            <person name="Overmann J."/>
            <person name="Amann R."/>
            <person name="Jetten M.S.M."/>
            <person name="Mascher T."/>
            <person name="Medema M.H."/>
            <person name="Devos D.P."/>
            <person name="Kaster A.-K."/>
            <person name="Ovreas L."/>
            <person name="Rohde M."/>
            <person name="Galperin M.Y."/>
            <person name="Jogler C."/>
        </authorList>
    </citation>
    <scope>NUCLEOTIDE SEQUENCE [LARGE SCALE GENOMIC DNA]</scope>
    <source>
        <strain evidence="4 5">ElP</strain>
    </source>
</reference>
<dbReference type="KEGG" id="tpla:ElP_06780"/>
<proteinExistence type="predicted"/>
<accession>A0A518GW81</accession>
<evidence type="ECO:0000256" key="2">
    <source>
        <dbReference type="SAM" id="SignalP"/>
    </source>
</evidence>
<keyword evidence="1 4" id="KW-0378">Hydrolase</keyword>
<protein>
    <submittedName>
        <fullName evidence="4">Carboxylesterase NlhH</fullName>
        <ecNumber evidence="4">3.1.1.1</ecNumber>
    </submittedName>
</protein>
<dbReference type="Proteomes" id="UP000317835">
    <property type="component" value="Chromosome"/>
</dbReference>
<dbReference type="EMBL" id="CP036426">
    <property type="protein sequence ID" value="QDV32838.1"/>
    <property type="molecule type" value="Genomic_DNA"/>
</dbReference>
<dbReference type="PANTHER" id="PTHR48081:SF9">
    <property type="entry name" value="CARBOXYLESTERASE"/>
    <property type="match status" value="1"/>
</dbReference>
<dbReference type="InterPro" id="IPR029058">
    <property type="entry name" value="AB_hydrolase_fold"/>
</dbReference>
<sequence length="280" mass="29595" precursor="true">MRLPWIAALLIGPILPAAPALGDTPEPSVADVSYYGEAAPDAYAAERCRLDVFRPEGVDGYPSVVFFHGGGLRDGSRRAGDLLAARFLPEGIGVVVADYRLSPRAECPAYVEDAAAAVAWTLDHIRDLGGDPDRVFVSGHSAGGYLAAMVGLDPQYLVRLDHDPAELAGLLPISGQMITHSTVRAEGGIPEDRPIIDAFAPAFHVRPDAPPILCLAGSDDLPARAEENLYFVAALEAAGHSPSRCLIVDGRDHGSIYSRMADADDPAAEAMLAVIRGPNR</sequence>
<feature type="chain" id="PRO_5021701465" evidence="2">
    <location>
        <begin position="23"/>
        <end position="280"/>
    </location>
</feature>
<evidence type="ECO:0000256" key="1">
    <source>
        <dbReference type="ARBA" id="ARBA00022801"/>
    </source>
</evidence>
<dbReference type="GO" id="GO:0106435">
    <property type="term" value="F:carboxylesterase activity"/>
    <property type="evidence" value="ECO:0007669"/>
    <property type="project" value="UniProtKB-EC"/>
</dbReference>
<dbReference type="SUPFAM" id="SSF53474">
    <property type="entry name" value="alpha/beta-Hydrolases"/>
    <property type="match status" value="1"/>
</dbReference>
<feature type="domain" description="BD-FAE-like" evidence="3">
    <location>
        <begin position="50"/>
        <end position="153"/>
    </location>
</feature>
<evidence type="ECO:0000313" key="4">
    <source>
        <dbReference type="EMBL" id="QDV32838.1"/>
    </source>
</evidence>
<dbReference type="EC" id="3.1.1.1" evidence="4"/>
<dbReference type="InterPro" id="IPR049492">
    <property type="entry name" value="BD-FAE-like_dom"/>
</dbReference>
<feature type="signal peptide" evidence="2">
    <location>
        <begin position="1"/>
        <end position="22"/>
    </location>
</feature>
<dbReference type="OrthoDB" id="9806180at2"/>
<dbReference type="AlphaFoldDB" id="A0A518GW81"/>
<dbReference type="Gene3D" id="3.40.50.1820">
    <property type="entry name" value="alpha/beta hydrolase"/>
    <property type="match status" value="1"/>
</dbReference>
<evidence type="ECO:0000259" key="3">
    <source>
        <dbReference type="Pfam" id="PF20434"/>
    </source>
</evidence>
<evidence type="ECO:0000313" key="5">
    <source>
        <dbReference type="Proteomes" id="UP000317835"/>
    </source>
</evidence>
<dbReference type="RefSeq" id="WP_145267228.1">
    <property type="nucleotide sequence ID" value="NZ_CP036426.1"/>
</dbReference>
<dbReference type="Pfam" id="PF20434">
    <property type="entry name" value="BD-FAE"/>
    <property type="match status" value="1"/>
</dbReference>
<organism evidence="4 5">
    <name type="scientific">Tautonia plasticadhaerens</name>
    <dbReference type="NCBI Taxonomy" id="2527974"/>
    <lineage>
        <taxon>Bacteria</taxon>
        <taxon>Pseudomonadati</taxon>
        <taxon>Planctomycetota</taxon>
        <taxon>Planctomycetia</taxon>
        <taxon>Isosphaerales</taxon>
        <taxon>Isosphaeraceae</taxon>
        <taxon>Tautonia</taxon>
    </lineage>
</organism>
<keyword evidence="5" id="KW-1185">Reference proteome</keyword>